<evidence type="ECO:0000256" key="4">
    <source>
        <dbReference type="ARBA" id="ARBA00023002"/>
    </source>
</evidence>
<dbReference type="EMBL" id="ML170158">
    <property type="protein sequence ID" value="TDL28126.1"/>
    <property type="molecule type" value="Genomic_DNA"/>
</dbReference>
<dbReference type="InterPro" id="IPR023753">
    <property type="entry name" value="FAD/NAD-binding_dom"/>
</dbReference>
<evidence type="ECO:0000313" key="7">
    <source>
        <dbReference type="Proteomes" id="UP000294933"/>
    </source>
</evidence>
<protein>
    <submittedName>
        <fullName evidence="6">FAD/NAD(P)-binding domain-containing protein</fullName>
    </submittedName>
</protein>
<sequence>MSKANIVILGAGGAGANLARTLSEKLDASKYNLVLINDRDKYVHLPATLRMVVTDEGKLEDLALIPYTSLFLNGNGKLKIGKAASIEKAASGKGGAVVLEDGEKIPFTYLVLATGSQWQGPVAFPAEPDNVAAHINDWRKKFANSENIVIVGGGAVGSELSGELRDVYPKRKITIVHGGKQLLNDAYPNKFRKDLEQRLRARNIDLILGDYIDNMPSEGETTATTRNGKKISADLFVPTPGGRPNTAFLKSLGADVLTDFGLVKVKPTLQLQSHPEIFAAGDIIDFKEQKQVAKVPGHVGVVAANLLSILKDQPPKKEYKGTFEAIFVTNGKSGGAGYMGVMWGLMFGNSVVGMAKSKGLFVGMTRKALGLAA</sequence>
<keyword evidence="2" id="KW-0285">Flavoprotein</keyword>
<evidence type="ECO:0000259" key="5">
    <source>
        <dbReference type="Pfam" id="PF07992"/>
    </source>
</evidence>
<keyword evidence="7" id="KW-1185">Reference proteome</keyword>
<dbReference type="Gene3D" id="3.50.50.100">
    <property type="match status" value="1"/>
</dbReference>
<reference evidence="6 7" key="1">
    <citation type="submission" date="2018-06" db="EMBL/GenBank/DDBJ databases">
        <title>A transcriptomic atlas of mushroom development highlights an independent origin of complex multicellularity.</title>
        <authorList>
            <consortium name="DOE Joint Genome Institute"/>
            <person name="Krizsan K."/>
            <person name="Almasi E."/>
            <person name="Merenyi Z."/>
            <person name="Sahu N."/>
            <person name="Viragh M."/>
            <person name="Koszo T."/>
            <person name="Mondo S."/>
            <person name="Kiss B."/>
            <person name="Balint B."/>
            <person name="Kues U."/>
            <person name="Barry K."/>
            <person name="Hegedus J.C."/>
            <person name="Henrissat B."/>
            <person name="Johnson J."/>
            <person name="Lipzen A."/>
            <person name="Ohm R."/>
            <person name="Nagy I."/>
            <person name="Pangilinan J."/>
            <person name="Yan J."/>
            <person name="Xiong Y."/>
            <person name="Grigoriev I.V."/>
            <person name="Hibbett D.S."/>
            <person name="Nagy L.G."/>
        </authorList>
    </citation>
    <scope>NUCLEOTIDE SEQUENCE [LARGE SCALE GENOMIC DNA]</scope>
    <source>
        <strain evidence="6 7">SZMC22713</strain>
    </source>
</reference>
<dbReference type="GO" id="GO:0050660">
    <property type="term" value="F:flavin adenine dinucleotide binding"/>
    <property type="evidence" value="ECO:0007669"/>
    <property type="project" value="TreeGrafter"/>
</dbReference>
<dbReference type="PANTHER" id="PTHR43735:SF3">
    <property type="entry name" value="FERROPTOSIS SUPPRESSOR PROTEIN 1"/>
    <property type="match status" value="1"/>
</dbReference>
<accession>A0A4Y7QL78</accession>
<dbReference type="Pfam" id="PF07992">
    <property type="entry name" value="Pyr_redox_2"/>
    <property type="match status" value="1"/>
</dbReference>
<gene>
    <name evidence="6" type="ORF">BD410DRAFT_761525</name>
</gene>
<dbReference type="VEuPathDB" id="FungiDB:BD410DRAFT_761525"/>
<dbReference type="InterPro" id="IPR036188">
    <property type="entry name" value="FAD/NAD-bd_sf"/>
</dbReference>
<name>A0A4Y7QL78_9AGAM</name>
<dbReference type="STRING" id="50990.A0A4Y7QL78"/>
<proteinExistence type="inferred from homology"/>
<dbReference type="SUPFAM" id="SSF51905">
    <property type="entry name" value="FAD/NAD(P)-binding domain"/>
    <property type="match status" value="1"/>
</dbReference>
<organism evidence="6 7">
    <name type="scientific">Rickenella mellea</name>
    <dbReference type="NCBI Taxonomy" id="50990"/>
    <lineage>
        <taxon>Eukaryota</taxon>
        <taxon>Fungi</taxon>
        <taxon>Dikarya</taxon>
        <taxon>Basidiomycota</taxon>
        <taxon>Agaricomycotina</taxon>
        <taxon>Agaricomycetes</taxon>
        <taxon>Hymenochaetales</taxon>
        <taxon>Rickenellaceae</taxon>
        <taxon>Rickenella</taxon>
    </lineage>
</organism>
<dbReference type="PANTHER" id="PTHR43735">
    <property type="entry name" value="APOPTOSIS-INDUCING FACTOR 1"/>
    <property type="match status" value="1"/>
</dbReference>
<keyword evidence="4" id="KW-0560">Oxidoreductase</keyword>
<dbReference type="GO" id="GO:0005737">
    <property type="term" value="C:cytoplasm"/>
    <property type="evidence" value="ECO:0007669"/>
    <property type="project" value="TreeGrafter"/>
</dbReference>
<dbReference type="PRINTS" id="PR00368">
    <property type="entry name" value="FADPNR"/>
</dbReference>
<feature type="domain" description="FAD/NAD(P)-binding" evidence="5">
    <location>
        <begin position="5"/>
        <end position="289"/>
    </location>
</feature>
<dbReference type="AlphaFoldDB" id="A0A4Y7QL78"/>
<evidence type="ECO:0000256" key="3">
    <source>
        <dbReference type="ARBA" id="ARBA00022827"/>
    </source>
</evidence>
<evidence type="ECO:0000256" key="1">
    <source>
        <dbReference type="ARBA" id="ARBA00006442"/>
    </source>
</evidence>
<keyword evidence="3" id="KW-0274">FAD</keyword>
<dbReference type="GO" id="GO:0004174">
    <property type="term" value="F:electron-transferring-flavoprotein dehydrogenase activity"/>
    <property type="evidence" value="ECO:0007669"/>
    <property type="project" value="TreeGrafter"/>
</dbReference>
<dbReference type="OrthoDB" id="202203at2759"/>
<dbReference type="PRINTS" id="PR00411">
    <property type="entry name" value="PNDRDTASEI"/>
</dbReference>
<evidence type="ECO:0000313" key="6">
    <source>
        <dbReference type="EMBL" id="TDL28126.1"/>
    </source>
</evidence>
<evidence type="ECO:0000256" key="2">
    <source>
        <dbReference type="ARBA" id="ARBA00022630"/>
    </source>
</evidence>
<dbReference type="Proteomes" id="UP000294933">
    <property type="component" value="Unassembled WGS sequence"/>
</dbReference>
<comment type="similarity">
    <text evidence="1">Belongs to the FAD-dependent oxidoreductase family.</text>
</comment>